<protein>
    <submittedName>
        <fullName evidence="1">Uncharacterized protein</fullName>
    </submittedName>
</protein>
<comment type="caution">
    <text evidence="1">The sequence shown here is derived from an EMBL/GenBank/DDBJ whole genome shotgun (WGS) entry which is preliminary data.</text>
</comment>
<accession>A0A699WDZ3</accession>
<reference evidence="1" key="1">
    <citation type="journal article" date="2019" name="Sci. Rep.">
        <title>Draft genome of Tanacetum cinerariifolium, the natural source of mosquito coil.</title>
        <authorList>
            <person name="Yamashiro T."/>
            <person name="Shiraishi A."/>
            <person name="Satake H."/>
            <person name="Nakayama K."/>
        </authorList>
    </citation>
    <scope>NUCLEOTIDE SEQUENCE</scope>
</reference>
<evidence type="ECO:0000313" key="1">
    <source>
        <dbReference type="EMBL" id="GFD42554.1"/>
    </source>
</evidence>
<gene>
    <name evidence="1" type="ORF">Tci_914523</name>
</gene>
<name>A0A699WDZ3_TANCI</name>
<dbReference type="EMBL" id="BKCJ011576918">
    <property type="protein sequence ID" value="GFD42554.1"/>
    <property type="molecule type" value="Genomic_DNA"/>
</dbReference>
<dbReference type="AlphaFoldDB" id="A0A699WDZ3"/>
<feature type="non-terminal residue" evidence="1">
    <location>
        <position position="1"/>
    </location>
</feature>
<organism evidence="1">
    <name type="scientific">Tanacetum cinerariifolium</name>
    <name type="common">Dalmatian daisy</name>
    <name type="synonym">Chrysanthemum cinerariifolium</name>
    <dbReference type="NCBI Taxonomy" id="118510"/>
    <lineage>
        <taxon>Eukaryota</taxon>
        <taxon>Viridiplantae</taxon>
        <taxon>Streptophyta</taxon>
        <taxon>Embryophyta</taxon>
        <taxon>Tracheophyta</taxon>
        <taxon>Spermatophyta</taxon>
        <taxon>Magnoliopsida</taxon>
        <taxon>eudicotyledons</taxon>
        <taxon>Gunneridae</taxon>
        <taxon>Pentapetalae</taxon>
        <taxon>asterids</taxon>
        <taxon>campanulids</taxon>
        <taxon>Asterales</taxon>
        <taxon>Asteraceae</taxon>
        <taxon>Asteroideae</taxon>
        <taxon>Anthemideae</taxon>
        <taxon>Anthemidinae</taxon>
        <taxon>Tanacetum</taxon>
    </lineage>
</organism>
<sequence length="51" mass="5840">HDTQTIARAADRAEDASYVRALQASERMMMTSIEEVNWRVSYQAQSIKCYG</sequence>
<proteinExistence type="predicted"/>